<dbReference type="Proteomes" id="UP000264605">
    <property type="component" value="Chromosome"/>
</dbReference>
<evidence type="ECO:0000259" key="4">
    <source>
        <dbReference type="SMART" id="SM00796"/>
    </source>
</evidence>
<protein>
    <submittedName>
        <fullName evidence="5">5-oxoprolinase subunit PxpB</fullName>
        <ecNumber evidence="5">3.5.2.9</ecNumber>
    </submittedName>
</protein>
<dbReference type="KEGG" id="pdj:D0907_07880"/>
<evidence type="ECO:0000256" key="3">
    <source>
        <dbReference type="ARBA" id="ARBA00022840"/>
    </source>
</evidence>
<dbReference type="GO" id="GO:0017168">
    <property type="term" value="F:5-oxoprolinase (ATP-hydrolyzing) activity"/>
    <property type="evidence" value="ECO:0007669"/>
    <property type="project" value="UniProtKB-EC"/>
</dbReference>
<dbReference type="InterPro" id="IPR010016">
    <property type="entry name" value="PxpB"/>
</dbReference>
<name>A0AAD0RZP2_9GAMM</name>
<dbReference type="EMBL" id="CP032090">
    <property type="protein sequence ID" value="AXV65187.1"/>
    <property type="molecule type" value="Genomic_DNA"/>
</dbReference>
<evidence type="ECO:0000256" key="2">
    <source>
        <dbReference type="ARBA" id="ARBA00022801"/>
    </source>
</evidence>
<dbReference type="InterPro" id="IPR029000">
    <property type="entry name" value="Cyclophilin-like_dom_sf"/>
</dbReference>
<dbReference type="GeneID" id="99505376"/>
<dbReference type="Gene3D" id="2.40.100.10">
    <property type="entry name" value="Cyclophilin-like"/>
    <property type="match status" value="1"/>
</dbReference>
<sequence>MASTQRPQITALTTHCIFFDVYQSGQDVLETQKKIWALAQLCRNSGDFIDVVPANNNLTLYLKESSLLAKWQSSLLSHWHEIKSNDFTSTHHKLATVYGGDYGPDISAVAKYHNLTVDDVAQMHSSATYHVLFLGFQPGFAYLAGLNPQLYTPRHEKPRIHVPKGAVAIGGEQTGVYPEDSPGGWQIIGHTDFKLFDINAQTPCAIAPGDTLEFVIQEVLK</sequence>
<dbReference type="Pfam" id="PF02682">
    <property type="entry name" value="CT_C_D"/>
    <property type="match status" value="1"/>
</dbReference>
<dbReference type="AlphaFoldDB" id="A0AAD0RZP2"/>
<dbReference type="GO" id="GO:0005524">
    <property type="term" value="F:ATP binding"/>
    <property type="evidence" value="ECO:0007669"/>
    <property type="project" value="UniProtKB-KW"/>
</dbReference>
<dbReference type="InterPro" id="IPR003833">
    <property type="entry name" value="CT_C_D"/>
</dbReference>
<dbReference type="EC" id="3.5.2.9" evidence="5"/>
<proteinExistence type="predicted"/>
<accession>A0AAD0RZP2</accession>
<dbReference type="SUPFAM" id="SSF50891">
    <property type="entry name" value="Cyclophilin-like"/>
    <property type="match status" value="1"/>
</dbReference>
<dbReference type="SMART" id="SM00796">
    <property type="entry name" value="AHS1"/>
    <property type="match status" value="1"/>
</dbReference>
<keyword evidence="3" id="KW-0067">ATP-binding</keyword>
<organism evidence="5 6">
    <name type="scientific">Pseudoalteromonas lipolytica</name>
    <dbReference type="NCBI Taxonomy" id="570156"/>
    <lineage>
        <taxon>Bacteria</taxon>
        <taxon>Pseudomonadati</taxon>
        <taxon>Pseudomonadota</taxon>
        <taxon>Gammaproteobacteria</taxon>
        <taxon>Alteromonadales</taxon>
        <taxon>Pseudoalteromonadaceae</taxon>
        <taxon>Pseudoalteromonas</taxon>
    </lineage>
</organism>
<keyword evidence="1" id="KW-0547">Nucleotide-binding</keyword>
<evidence type="ECO:0000313" key="6">
    <source>
        <dbReference type="Proteomes" id="UP000264605"/>
    </source>
</evidence>
<dbReference type="NCBIfam" id="TIGR00370">
    <property type="entry name" value="5-oxoprolinase subunit PxpB"/>
    <property type="match status" value="1"/>
</dbReference>
<dbReference type="RefSeq" id="WP_118844243.1">
    <property type="nucleotide sequence ID" value="NZ_CP032090.1"/>
</dbReference>
<evidence type="ECO:0000256" key="1">
    <source>
        <dbReference type="ARBA" id="ARBA00022741"/>
    </source>
</evidence>
<dbReference type="PANTHER" id="PTHR34698:SF2">
    <property type="entry name" value="5-OXOPROLINASE SUBUNIT B"/>
    <property type="match status" value="1"/>
</dbReference>
<dbReference type="PANTHER" id="PTHR34698">
    <property type="entry name" value="5-OXOPROLINASE SUBUNIT B"/>
    <property type="match status" value="1"/>
</dbReference>
<feature type="domain" description="Carboxyltransferase" evidence="4">
    <location>
        <begin position="7"/>
        <end position="206"/>
    </location>
</feature>
<reference evidence="5 6" key="1">
    <citation type="submission" date="2018-08" db="EMBL/GenBank/DDBJ databases">
        <title>Draft genome sequence of Pseudoalteromonas donghaensis HJ51.</title>
        <authorList>
            <person name="Oh J."/>
            <person name="Roh D."/>
        </authorList>
    </citation>
    <scope>NUCLEOTIDE SEQUENCE [LARGE SCALE GENOMIC DNA]</scope>
    <source>
        <strain evidence="5 6">HJ51</strain>
    </source>
</reference>
<keyword evidence="2 5" id="KW-0378">Hydrolase</keyword>
<gene>
    <name evidence="5" type="primary">pxpB</name>
    <name evidence="5" type="ORF">D0907_07880</name>
</gene>
<evidence type="ECO:0000313" key="5">
    <source>
        <dbReference type="EMBL" id="AXV65187.1"/>
    </source>
</evidence>